<organism evidence="1 2">
    <name type="scientific">Necator americanus</name>
    <name type="common">Human hookworm</name>
    <dbReference type="NCBI Taxonomy" id="51031"/>
    <lineage>
        <taxon>Eukaryota</taxon>
        <taxon>Metazoa</taxon>
        <taxon>Ecdysozoa</taxon>
        <taxon>Nematoda</taxon>
        <taxon>Chromadorea</taxon>
        <taxon>Rhabditida</taxon>
        <taxon>Rhabditina</taxon>
        <taxon>Rhabditomorpha</taxon>
        <taxon>Strongyloidea</taxon>
        <taxon>Ancylostomatidae</taxon>
        <taxon>Bunostominae</taxon>
        <taxon>Necator</taxon>
    </lineage>
</organism>
<dbReference type="STRING" id="51031.W2TS57"/>
<dbReference type="EMBL" id="KI658065">
    <property type="protein sequence ID" value="ETN83951.1"/>
    <property type="molecule type" value="Genomic_DNA"/>
</dbReference>
<reference evidence="2" key="1">
    <citation type="journal article" date="2014" name="Nat. Genet.">
        <title>Genome of the human hookworm Necator americanus.</title>
        <authorList>
            <person name="Tang Y.T."/>
            <person name="Gao X."/>
            <person name="Rosa B.A."/>
            <person name="Abubucker S."/>
            <person name="Hallsworth-Pepin K."/>
            <person name="Martin J."/>
            <person name="Tyagi R."/>
            <person name="Heizer E."/>
            <person name="Zhang X."/>
            <person name="Bhonagiri-Palsikar V."/>
            <person name="Minx P."/>
            <person name="Warren W.C."/>
            <person name="Wang Q."/>
            <person name="Zhan B."/>
            <person name="Hotez P.J."/>
            <person name="Sternberg P.W."/>
            <person name="Dougall A."/>
            <person name="Gaze S.T."/>
            <person name="Mulvenna J."/>
            <person name="Sotillo J."/>
            <person name="Ranganathan S."/>
            <person name="Rabelo E.M."/>
            <person name="Wilson R.K."/>
            <person name="Felgner P.L."/>
            <person name="Bethony J."/>
            <person name="Hawdon J.M."/>
            <person name="Gasser R.B."/>
            <person name="Loukas A."/>
            <person name="Mitreva M."/>
        </authorList>
    </citation>
    <scope>NUCLEOTIDE SEQUENCE [LARGE SCALE GENOMIC DNA]</scope>
</reference>
<accession>W2TS57</accession>
<dbReference type="Proteomes" id="UP000053676">
    <property type="component" value="Unassembled WGS sequence"/>
</dbReference>
<keyword evidence="2" id="KW-1185">Reference proteome</keyword>
<feature type="non-terminal residue" evidence="1">
    <location>
        <position position="75"/>
    </location>
</feature>
<dbReference type="KEGG" id="nai:NECAME_19635"/>
<name>W2TS57_NECAM</name>
<sequence>MGAPQEVFSIDGKARLNLPPPLRRRETEIEEDDEGLMMTTRGRLGTFFCQGGRREVIVAALEFIRSGYYRNPAKA</sequence>
<evidence type="ECO:0000313" key="1">
    <source>
        <dbReference type="EMBL" id="ETN83951.1"/>
    </source>
</evidence>
<evidence type="ECO:0000313" key="2">
    <source>
        <dbReference type="Proteomes" id="UP000053676"/>
    </source>
</evidence>
<proteinExistence type="predicted"/>
<dbReference type="AlphaFoldDB" id="W2TS57"/>
<gene>
    <name evidence="1" type="ORF">NECAME_19635</name>
</gene>
<protein>
    <submittedName>
        <fullName evidence="1">Uncharacterized protein</fullName>
    </submittedName>
</protein>